<evidence type="ECO:0000256" key="1">
    <source>
        <dbReference type="SAM" id="MobiDB-lite"/>
    </source>
</evidence>
<dbReference type="InterPro" id="IPR013096">
    <property type="entry name" value="Cupin_2"/>
</dbReference>
<dbReference type="SUPFAM" id="SSF51182">
    <property type="entry name" value="RmlC-like cupins"/>
    <property type="match status" value="1"/>
</dbReference>
<reference evidence="4" key="1">
    <citation type="submission" date="2016-10" db="EMBL/GenBank/DDBJ databases">
        <authorList>
            <person name="Varghese N."/>
            <person name="Submissions S."/>
        </authorList>
    </citation>
    <scope>NUCLEOTIDE SEQUENCE [LARGE SCALE GENOMIC DNA]</scope>
    <source>
        <strain evidence="4">DC30,IBRC 10041,KCTC 4046</strain>
    </source>
</reference>
<gene>
    <name evidence="3" type="ORF">SAMN05216564_101280</name>
</gene>
<protein>
    <submittedName>
        <fullName evidence="3">Cupin domain-containing protein</fullName>
    </submittedName>
</protein>
<evidence type="ECO:0000313" key="3">
    <source>
        <dbReference type="EMBL" id="SDX73474.1"/>
    </source>
</evidence>
<dbReference type="Pfam" id="PF07883">
    <property type="entry name" value="Cupin_2"/>
    <property type="match status" value="1"/>
</dbReference>
<dbReference type="PANTHER" id="PTHR37694">
    <property type="entry name" value="SLR8022 PROTEIN"/>
    <property type="match status" value="1"/>
</dbReference>
<keyword evidence="4" id="KW-1185">Reference proteome</keyword>
<feature type="compositionally biased region" description="Acidic residues" evidence="1">
    <location>
        <begin position="122"/>
        <end position="139"/>
    </location>
</feature>
<dbReference type="InterPro" id="IPR011051">
    <property type="entry name" value="RmlC_Cupin_sf"/>
</dbReference>
<dbReference type="InterPro" id="IPR014710">
    <property type="entry name" value="RmlC-like_jellyroll"/>
</dbReference>
<dbReference type="OrthoDB" id="186771at2157"/>
<feature type="compositionally biased region" description="Basic and acidic residues" evidence="1">
    <location>
        <begin position="106"/>
        <end position="121"/>
    </location>
</feature>
<dbReference type="EMBL" id="FNPC01000001">
    <property type="protein sequence ID" value="SDX73474.1"/>
    <property type="molecule type" value="Genomic_DNA"/>
</dbReference>
<proteinExistence type="predicted"/>
<organism evidence="3 4">
    <name type="scientific">Halopenitus persicus</name>
    <dbReference type="NCBI Taxonomy" id="1048396"/>
    <lineage>
        <taxon>Archaea</taxon>
        <taxon>Methanobacteriati</taxon>
        <taxon>Methanobacteriota</taxon>
        <taxon>Stenosarchaea group</taxon>
        <taxon>Halobacteria</taxon>
        <taxon>Halobacteriales</taxon>
        <taxon>Haloferacaceae</taxon>
        <taxon>Halopenitus</taxon>
    </lineage>
</organism>
<evidence type="ECO:0000259" key="2">
    <source>
        <dbReference type="Pfam" id="PF07883"/>
    </source>
</evidence>
<dbReference type="AlphaFoldDB" id="A0A1H3E6B2"/>
<sequence length="139" mass="15106">MPAIDFDAERQYDADRFSAQGAFRTDRTKVVCGFFEPGQFIPVHAPGSDLVVSVRSGTGLVREGDREHRVEPGDVVAVEADVDRGIRADEDARLEALLVTSPPPTDAEHDPVRRGLKRGEFDPDGGTETEQDGDDDGGR</sequence>
<accession>A0A1H3E6B2</accession>
<evidence type="ECO:0000313" key="4">
    <source>
        <dbReference type="Proteomes" id="UP000199079"/>
    </source>
</evidence>
<feature type="region of interest" description="Disordered" evidence="1">
    <location>
        <begin position="97"/>
        <end position="139"/>
    </location>
</feature>
<dbReference type="RefSeq" id="WP_092730371.1">
    <property type="nucleotide sequence ID" value="NZ_FNPC01000001.1"/>
</dbReference>
<dbReference type="Proteomes" id="UP000199079">
    <property type="component" value="Unassembled WGS sequence"/>
</dbReference>
<name>A0A1H3E6B2_9EURY</name>
<feature type="domain" description="Cupin type-2" evidence="2">
    <location>
        <begin position="35"/>
        <end position="99"/>
    </location>
</feature>
<dbReference type="PANTHER" id="PTHR37694:SF1">
    <property type="entry name" value="SLR8022 PROTEIN"/>
    <property type="match status" value="1"/>
</dbReference>
<dbReference type="Gene3D" id="2.60.120.10">
    <property type="entry name" value="Jelly Rolls"/>
    <property type="match status" value="1"/>
</dbReference>